<gene>
    <name evidence="2" type="ORF">AJ78_00578</name>
</gene>
<feature type="chain" id="PRO_5013131658" evidence="1">
    <location>
        <begin position="16"/>
        <end position="100"/>
    </location>
</feature>
<name>A0A1J9QW31_9EURO</name>
<proteinExistence type="predicted"/>
<sequence length="100" mass="10144">MKLLSIIALASGVVALPQFHALREISATPVAASEFPTLTLPFIIPTGALSAGVGTAGFPTPTAHFLVPTGAASAGFGTAGFPAIRPTGTFNFPPLKTPKW</sequence>
<feature type="signal peptide" evidence="1">
    <location>
        <begin position="1"/>
        <end position="15"/>
    </location>
</feature>
<dbReference type="VEuPathDB" id="FungiDB:AJ78_00578"/>
<dbReference type="Proteomes" id="UP000182235">
    <property type="component" value="Unassembled WGS sequence"/>
</dbReference>
<dbReference type="EMBL" id="LGRN01000009">
    <property type="protein sequence ID" value="OJD19509.1"/>
    <property type="molecule type" value="Genomic_DNA"/>
</dbReference>
<comment type="caution">
    <text evidence="2">The sequence shown here is derived from an EMBL/GenBank/DDBJ whole genome shotgun (WGS) entry which is preliminary data.</text>
</comment>
<accession>A0A1J9QW31</accession>
<keyword evidence="3" id="KW-1185">Reference proteome</keyword>
<evidence type="ECO:0000256" key="1">
    <source>
        <dbReference type="SAM" id="SignalP"/>
    </source>
</evidence>
<reference evidence="2 3" key="1">
    <citation type="submission" date="2015-07" db="EMBL/GenBank/DDBJ databases">
        <title>Emmonsia species relationships and genome sequence.</title>
        <authorList>
            <consortium name="The Broad Institute Genomics Platform"/>
            <person name="Cuomo C.A."/>
            <person name="Munoz J.F."/>
            <person name="Imamovic A."/>
            <person name="Priest M.E."/>
            <person name="Young S."/>
            <person name="Clay O.K."/>
            <person name="McEwen J.G."/>
        </authorList>
    </citation>
    <scope>NUCLEOTIDE SEQUENCE [LARGE SCALE GENOMIC DNA]</scope>
    <source>
        <strain evidence="2 3">UAMH 9510</strain>
    </source>
</reference>
<evidence type="ECO:0000313" key="3">
    <source>
        <dbReference type="Proteomes" id="UP000182235"/>
    </source>
</evidence>
<keyword evidence="1" id="KW-0732">Signal</keyword>
<evidence type="ECO:0000313" key="2">
    <source>
        <dbReference type="EMBL" id="OJD19509.1"/>
    </source>
</evidence>
<dbReference type="AlphaFoldDB" id="A0A1J9QW31"/>
<protein>
    <submittedName>
        <fullName evidence="2">Uncharacterized protein</fullName>
    </submittedName>
</protein>
<dbReference type="OrthoDB" id="10458991at2759"/>
<organism evidence="2 3">
    <name type="scientific">Emergomyces pasteurianus Ep9510</name>
    <dbReference type="NCBI Taxonomy" id="1447872"/>
    <lineage>
        <taxon>Eukaryota</taxon>
        <taxon>Fungi</taxon>
        <taxon>Dikarya</taxon>
        <taxon>Ascomycota</taxon>
        <taxon>Pezizomycotina</taxon>
        <taxon>Eurotiomycetes</taxon>
        <taxon>Eurotiomycetidae</taxon>
        <taxon>Onygenales</taxon>
        <taxon>Ajellomycetaceae</taxon>
        <taxon>Emergomyces</taxon>
    </lineage>
</organism>